<protein>
    <submittedName>
        <fullName evidence="1">Uncharacterized protein</fullName>
    </submittedName>
</protein>
<reference evidence="1 2" key="1">
    <citation type="submission" date="2022-10" db="EMBL/GenBank/DDBJ databases">
        <title>The complete genomes of actinobacterial strains from the NBC collection.</title>
        <authorList>
            <person name="Joergensen T.S."/>
            <person name="Alvarez Arevalo M."/>
            <person name="Sterndorff E.B."/>
            <person name="Faurdal D."/>
            <person name="Vuksanovic O."/>
            <person name="Mourched A.-S."/>
            <person name="Charusanti P."/>
            <person name="Shaw S."/>
            <person name="Blin K."/>
            <person name="Weber T."/>
        </authorList>
    </citation>
    <scope>NUCLEOTIDE SEQUENCE [LARGE SCALE GENOMIC DNA]</scope>
    <source>
        <strain evidence="1 2">NBC_01247</strain>
    </source>
</reference>
<sequence>MTRILTRNRVSIEHGAVQQSFSRTVSHGQDRCAQHPDSATVDHAARRSGDRISVIYC</sequence>
<dbReference type="EMBL" id="CP108482">
    <property type="protein sequence ID" value="WUS60971.1"/>
    <property type="molecule type" value="Genomic_DNA"/>
</dbReference>
<keyword evidence="2" id="KW-1185">Reference proteome</keyword>
<organism evidence="1 2">
    <name type="scientific">Kitasatospora herbaricolor</name>
    <dbReference type="NCBI Taxonomy" id="68217"/>
    <lineage>
        <taxon>Bacteria</taxon>
        <taxon>Bacillati</taxon>
        <taxon>Actinomycetota</taxon>
        <taxon>Actinomycetes</taxon>
        <taxon>Kitasatosporales</taxon>
        <taxon>Streptomycetaceae</taxon>
        <taxon>Kitasatospora</taxon>
    </lineage>
</organism>
<proteinExistence type="predicted"/>
<dbReference type="Proteomes" id="UP001432014">
    <property type="component" value="Chromosome"/>
</dbReference>
<name>A0ABZ1WJ61_9ACTN</name>
<accession>A0ABZ1WJ61</accession>
<gene>
    <name evidence="1" type="ORF">OG469_39070</name>
</gene>
<evidence type="ECO:0000313" key="1">
    <source>
        <dbReference type="EMBL" id="WUS60971.1"/>
    </source>
</evidence>
<dbReference type="RefSeq" id="WP_329611630.1">
    <property type="nucleotide sequence ID" value="NZ_CP108482.1"/>
</dbReference>
<evidence type="ECO:0000313" key="2">
    <source>
        <dbReference type="Proteomes" id="UP001432014"/>
    </source>
</evidence>